<organism evidence="1 2">
    <name type="scientific">Fodinicurvata halophila</name>
    <dbReference type="NCBI Taxonomy" id="1419723"/>
    <lineage>
        <taxon>Bacteria</taxon>
        <taxon>Pseudomonadati</taxon>
        <taxon>Pseudomonadota</taxon>
        <taxon>Alphaproteobacteria</taxon>
        <taxon>Rhodospirillales</taxon>
        <taxon>Rhodovibrionaceae</taxon>
        <taxon>Fodinicurvata</taxon>
    </lineage>
</organism>
<protein>
    <submittedName>
        <fullName evidence="1">DUF899 domain-containing protein</fullName>
    </submittedName>
</protein>
<dbReference type="Proteomes" id="UP001595799">
    <property type="component" value="Unassembled WGS sequence"/>
</dbReference>
<dbReference type="Pfam" id="PF05988">
    <property type="entry name" value="DUF899"/>
    <property type="match status" value="1"/>
</dbReference>
<dbReference type="RefSeq" id="WP_382423297.1">
    <property type="nucleotide sequence ID" value="NZ_JBHSCW010000010.1"/>
</dbReference>
<evidence type="ECO:0000313" key="2">
    <source>
        <dbReference type="Proteomes" id="UP001595799"/>
    </source>
</evidence>
<accession>A0ABV8UPP6</accession>
<keyword evidence="2" id="KW-1185">Reference proteome</keyword>
<proteinExistence type="predicted"/>
<dbReference type="InterPro" id="IPR010296">
    <property type="entry name" value="DUF899_thioredox"/>
</dbReference>
<dbReference type="EMBL" id="JBHSCW010000010">
    <property type="protein sequence ID" value="MFC4352920.1"/>
    <property type="molecule type" value="Genomic_DNA"/>
</dbReference>
<reference evidence="2" key="1">
    <citation type="journal article" date="2019" name="Int. J. Syst. Evol. Microbiol.">
        <title>The Global Catalogue of Microorganisms (GCM) 10K type strain sequencing project: providing services to taxonomists for standard genome sequencing and annotation.</title>
        <authorList>
            <consortium name="The Broad Institute Genomics Platform"/>
            <consortium name="The Broad Institute Genome Sequencing Center for Infectious Disease"/>
            <person name="Wu L."/>
            <person name="Ma J."/>
        </authorList>
    </citation>
    <scope>NUCLEOTIDE SEQUENCE [LARGE SCALE GENOMIC DNA]</scope>
    <source>
        <strain evidence="2">CECT 8472</strain>
    </source>
</reference>
<dbReference type="SUPFAM" id="SSF52833">
    <property type="entry name" value="Thioredoxin-like"/>
    <property type="match status" value="1"/>
</dbReference>
<name>A0ABV8UPP6_9PROT</name>
<evidence type="ECO:0000313" key="1">
    <source>
        <dbReference type="EMBL" id="MFC4352920.1"/>
    </source>
</evidence>
<sequence length="245" mass="28374">MKPDNLASREDWLAARKAHLEREKELTRLHEQVMAERRQLPWVRIETDYRFDSETGAKSLVDLFDGRKQLIVYHFMFAPGWQDGCDGCSFLADHFDGPNRHLKHHDVSLVAVSRAPLAEFLPFKHRMGWNFEWVSSHGSAFNYDFGASFTPEQVAEGKPLYNFGTTAYLAEDLHGLSIFVRDGEEIFHSYSTYARGGDILLGAHHFLDMTPKGRNEQSTMDWVRLHDRYEETPEEEGELNVRCHN</sequence>
<comment type="caution">
    <text evidence="1">The sequence shown here is derived from an EMBL/GenBank/DDBJ whole genome shotgun (WGS) entry which is preliminary data.</text>
</comment>
<gene>
    <name evidence="1" type="ORF">ACFOW6_15315</name>
</gene>
<dbReference type="InterPro" id="IPR036249">
    <property type="entry name" value="Thioredoxin-like_sf"/>
</dbReference>